<dbReference type="InterPro" id="IPR036322">
    <property type="entry name" value="WD40_repeat_dom_sf"/>
</dbReference>
<keyword evidence="9" id="KW-1185">Reference proteome</keyword>
<dbReference type="PROSITE" id="PS50082">
    <property type="entry name" value="WD_REPEATS_2"/>
    <property type="match status" value="1"/>
</dbReference>
<feature type="region of interest" description="Disordered" evidence="7">
    <location>
        <begin position="463"/>
        <end position="499"/>
    </location>
</feature>
<feature type="non-terminal residue" evidence="8">
    <location>
        <position position="1"/>
    </location>
</feature>
<evidence type="ECO:0000256" key="6">
    <source>
        <dbReference type="PROSITE-ProRule" id="PRU00221"/>
    </source>
</evidence>
<dbReference type="PANTHER" id="PTHR16288">
    <property type="entry name" value="WD40 REPEAT PROTEIN 4"/>
    <property type="match status" value="1"/>
</dbReference>
<organism evidence="8 9">
    <name type="scientific">Balaenoptera physalus</name>
    <name type="common">Fin whale</name>
    <name type="synonym">Balaena physalus</name>
    <dbReference type="NCBI Taxonomy" id="9770"/>
    <lineage>
        <taxon>Eukaryota</taxon>
        <taxon>Metazoa</taxon>
        <taxon>Chordata</taxon>
        <taxon>Craniata</taxon>
        <taxon>Vertebrata</taxon>
        <taxon>Euteleostomi</taxon>
        <taxon>Mammalia</taxon>
        <taxon>Eutheria</taxon>
        <taxon>Laurasiatheria</taxon>
        <taxon>Artiodactyla</taxon>
        <taxon>Whippomorpha</taxon>
        <taxon>Cetacea</taxon>
        <taxon>Mysticeti</taxon>
        <taxon>Balaenopteridae</taxon>
        <taxon>Balaenoptera</taxon>
    </lineage>
</organism>
<feature type="repeat" description="WD" evidence="6">
    <location>
        <begin position="176"/>
        <end position="218"/>
    </location>
</feature>
<evidence type="ECO:0008006" key="10">
    <source>
        <dbReference type="Google" id="ProtNLM"/>
    </source>
</evidence>
<dbReference type="PANTHER" id="PTHR16288:SF0">
    <property type="entry name" value="TRNA (GUANINE-N(7)-)-METHYLTRANSFERASE NON-CATALYTIC SUBUNIT WDR4"/>
    <property type="match status" value="1"/>
</dbReference>
<name>A0A643CCZ3_BALPH</name>
<sequence length="499" mass="54704">AAHVGGCTAGGYMAGSAGLSLCGHALVVRGGSRLLATSTSSSDDDSLFIYDCSAAEKETQEHKGEDGQPVDKGSDTILASTFSKSGSYFALTDDSKRLILFRTKPWQCLSVRSVVRRCTALTFTASEEKVLVADKSGDVYSFSAVSPDDRYVLTADRDEKIRVSWAAAPHNIESFCLGHTEFVSRIFVVPDHPELLLSSSGDRTLRLWQYRSGRELHCCHLPSLQEPTEPWSDKRFAASRITYWRQEDCVALLCDGLPAVCLFQLDAPRRQLVFQQQLTFQHRVWDAAFEETQGLFSVRLLSLFPQLLRRRGSVLTFARTGPCWKVRTRPGLLGRAMCSRGCGRRQVPERGTQQGAVPVGEGAGPVVGAVCVSASASASGQQSCCEPGPEEAPQVHGEPGGQCHRRVPAAHHVPRWKQSPCAPVARWHPFLFRTGPAGTDGGFSSLYKATCDNMTNYLKKKEERLQRQLERKRRGGPPRGSSGQTKRMKAGRAPRSCSS</sequence>
<dbReference type="SMART" id="SM00320">
    <property type="entry name" value="WD40"/>
    <property type="match status" value="2"/>
</dbReference>
<comment type="caution">
    <text evidence="8">The sequence shown here is derived from an EMBL/GenBank/DDBJ whole genome shotgun (WGS) entry which is preliminary data.</text>
</comment>
<evidence type="ECO:0000313" key="9">
    <source>
        <dbReference type="Proteomes" id="UP000437017"/>
    </source>
</evidence>
<keyword evidence="4" id="KW-0677">Repeat</keyword>
<dbReference type="PROSITE" id="PS50294">
    <property type="entry name" value="WD_REPEATS_REGION"/>
    <property type="match status" value="1"/>
</dbReference>
<dbReference type="InterPro" id="IPR001680">
    <property type="entry name" value="WD40_rpt"/>
</dbReference>
<protein>
    <recommendedName>
        <fullName evidence="10">tRNA (guanine-N(7)-)-methyltransferase non-catalytic subunit WDR4</fullName>
    </recommendedName>
</protein>
<gene>
    <name evidence="8" type="ORF">E2I00_019734</name>
</gene>
<keyword evidence="3" id="KW-0819">tRNA processing</keyword>
<keyword evidence="5" id="KW-0539">Nucleus</keyword>
<dbReference type="AlphaFoldDB" id="A0A643CCZ3"/>
<dbReference type="OrthoDB" id="371245at2759"/>
<dbReference type="SUPFAM" id="SSF50978">
    <property type="entry name" value="WD40 repeat-like"/>
    <property type="match status" value="1"/>
</dbReference>
<dbReference type="EMBL" id="SGJD01001824">
    <property type="protein sequence ID" value="KAB0398086.1"/>
    <property type="molecule type" value="Genomic_DNA"/>
</dbReference>
<proteinExistence type="inferred from homology"/>
<comment type="subcellular location">
    <subcellularLocation>
        <location evidence="1">Nucleus</location>
    </subcellularLocation>
</comment>
<evidence type="ECO:0000256" key="3">
    <source>
        <dbReference type="ARBA" id="ARBA00022694"/>
    </source>
</evidence>
<keyword evidence="2 6" id="KW-0853">WD repeat</keyword>
<evidence type="ECO:0000256" key="4">
    <source>
        <dbReference type="ARBA" id="ARBA00022737"/>
    </source>
</evidence>
<reference evidence="8 9" key="1">
    <citation type="journal article" date="2019" name="PLoS ONE">
        <title>Genomic analyses reveal an absence of contemporary introgressive admixture between fin whales and blue whales, despite known hybrids.</title>
        <authorList>
            <person name="Westbury M.V."/>
            <person name="Petersen B."/>
            <person name="Lorenzen E.D."/>
        </authorList>
    </citation>
    <scope>NUCLEOTIDE SEQUENCE [LARGE SCALE GENOMIC DNA]</scope>
    <source>
        <strain evidence="8">FinWhale-01</strain>
    </source>
</reference>
<dbReference type="Pfam" id="PF00400">
    <property type="entry name" value="WD40"/>
    <property type="match status" value="2"/>
</dbReference>
<dbReference type="GO" id="GO:0005829">
    <property type="term" value="C:cytosol"/>
    <property type="evidence" value="ECO:0007669"/>
    <property type="project" value="TreeGrafter"/>
</dbReference>
<dbReference type="GO" id="GO:0036265">
    <property type="term" value="P:RNA (guanine-N7)-methylation"/>
    <property type="evidence" value="ECO:0007669"/>
    <property type="project" value="InterPro"/>
</dbReference>
<dbReference type="GO" id="GO:0005634">
    <property type="term" value="C:nucleus"/>
    <property type="evidence" value="ECO:0007669"/>
    <property type="project" value="UniProtKB-SubCell"/>
</dbReference>
<dbReference type="InterPro" id="IPR028884">
    <property type="entry name" value="Trm82"/>
</dbReference>
<dbReference type="InterPro" id="IPR015943">
    <property type="entry name" value="WD40/YVTN_repeat-like_dom_sf"/>
</dbReference>
<dbReference type="HAMAP" id="MF_03056">
    <property type="entry name" value="TRM82"/>
    <property type="match status" value="1"/>
</dbReference>
<evidence type="ECO:0000256" key="7">
    <source>
        <dbReference type="SAM" id="MobiDB-lite"/>
    </source>
</evidence>
<evidence type="ECO:0000256" key="2">
    <source>
        <dbReference type="ARBA" id="ARBA00022574"/>
    </source>
</evidence>
<dbReference type="Proteomes" id="UP000437017">
    <property type="component" value="Unassembled WGS sequence"/>
</dbReference>
<evidence type="ECO:0000313" key="8">
    <source>
        <dbReference type="EMBL" id="KAB0398086.1"/>
    </source>
</evidence>
<dbReference type="GO" id="GO:0043527">
    <property type="term" value="C:tRNA methyltransferase complex"/>
    <property type="evidence" value="ECO:0007669"/>
    <property type="project" value="TreeGrafter"/>
</dbReference>
<evidence type="ECO:0000256" key="5">
    <source>
        <dbReference type="ARBA" id="ARBA00023242"/>
    </source>
</evidence>
<evidence type="ECO:0000256" key="1">
    <source>
        <dbReference type="ARBA" id="ARBA00004123"/>
    </source>
</evidence>
<accession>A0A643CCZ3</accession>
<dbReference type="GO" id="GO:0006400">
    <property type="term" value="P:tRNA modification"/>
    <property type="evidence" value="ECO:0007669"/>
    <property type="project" value="TreeGrafter"/>
</dbReference>
<dbReference type="Gene3D" id="2.130.10.10">
    <property type="entry name" value="YVTN repeat-like/Quinoprotein amine dehydrogenase"/>
    <property type="match status" value="1"/>
</dbReference>